<evidence type="ECO:0000313" key="3">
    <source>
        <dbReference type="EMBL" id="EGF99441.1"/>
    </source>
</evidence>
<dbReference type="RefSeq" id="XP_007417295.1">
    <property type="nucleotide sequence ID" value="XM_007417233.1"/>
</dbReference>
<organism evidence="4">
    <name type="scientific">Melampsora larici-populina (strain 98AG31 / pathotype 3-4-7)</name>
    <name type="common">Poplar leaf rust fungus</name>
    <dbReference type="NCBI Taxonomy" id="747676"/>
    <lineage>
        <taxon>Eukaryota</taxon>
        <taxon>Fungi</taxon>
        <taxon>Dikarya</taxon>
        <taxon>Basidiomycota</taxon>
        <taxon>Pucciniomycotina</taxon>
        <taxon>Pucciniomycetes</taxon>
        <taxon>Pucciniales</taxon>
        <taxon>Melampsoraceae</taxon>
        <taxon>Melampsora</taxon>
    </lineage>
</organism>
<accession>F4S7D8</accession>
<feature type="compositionally biased region" description="Basic and acidic residues" evidence="1">
    <location>
        <begin position="169"/>
        <end position="181"/>
    </location>
</feature>
<evidence type="ECO:0000256" key="1">
    <source>
        <dbReference type="SAM" id="MobiDB-lite"/>
    </source>
</evidence>
<dbReference type="InParanoid" id="F4S7D8"/>
<dbReference type="GeneID" id="18931065"/>
<protein>
    <recommendedName>
        <fullName evidence="2">DUF6589 domain-containing protein</fullName>
    </recommendedName>
</protein>
<reference evidence="4" key="1">
    <citation type="journal article" date="2011" name="Proc. Natl. Acad. Sci. U.S.A.">
        <title>Obligate biotrophy features unraveled by the genomic analysis of rust fungi.</title>
        <authorList>
            <person name="Duplessis S."/>
            <person name="Cuomo C.A."/>
            <person name="Lin Y.-C."/>
            <person name="Aerts A."/>
            <person name="Tisserant E."/>
            <person name="Veneault-Fourrey C."/>
            <person name="Joly D.L."/>
            <person name="Hacquard S."/>
            <person name="Amselem J."/>
            <person name="Cantarel B.L."/>
            <person name="Chiu R."/>
            <person name="Coutinho P.M."/>
            <person name="Feau N."/>
            <person name="Field M."/>
            <person name="Frey P."/>
            <person name="Gelhaye E."/>
            <person name="Goldberg J."/>
            <person name="Grabherr M.G."/>
            <person name="Kodira C.D."/>
            <person name="Kohler A."/>
            <person name="Kuees U."/>
            <person name="Lindquist E.A."/>
            <person name="Lucas S.M."/>
            <person name="Mago R."/>
            <person name="Mauceli E."/>
            <person name="Morin E."/>
            <person name="Murat C."/>
            <person name="Pangilinan J.L."/>
            <person name="Park R."/>
            <person name="Pearson M."/>
            <person name="Quesneville H."/>
            <person name="Rouhier N."/>
            <person name="Sakthikumar S."/>
            <person name="Salamov A.A."/>
            <person name="Schmutz J."/>
            <person name="Selles B."/>
            <person name="Shapiro H."/>
            <person name="Tanguay P."/>
            <person name="Tuskan G.A."/>
            <person name="Henrissat B."/>
            <person name="Van de Peer Y."/>
            <person name="Rouze P."/>
            <person name="Ellis J.G."/>
            <person name="Dodds P.N."/>
            <person name="Schein J.E."/>
            <person name="Zhong S."/>
            <person name="Hamelin R.C."/>
            <person name="Grigoriev I.V."/>
            <person name="Szabo L.J."/>
            <person name="Martin F."/>
        </authorList>
    </citation>
    <scope>NUCLEOTIDE SEQUENCE [LARGE SCALE GENOMIC DNA]</scope>
    <source>
        <strain evidence="4">98AG31 / pathotype 3-4-7</strain>
    </source>
</reference>
<dbReference type="VEuPathDB" id="FungiDB:MELLADRAFT_68596"/>
<evidence type="ECO:0000313" key="4">
    <source>
        <dbReference type="Proteomes" id="UP000001072"/>
    </source>
</evidence>
<feature type="region of interest" description="Disordered" evidence="1">
    <location>
        <begin position="166"/>
        <end position="205"/>
    </location>
</feature>
<feature type="compositionally biased region" description="Polar residues" evidence="1">
    <location>
        <begin position="185"/>
        <end position="201"/>
    </location>
</feature>
<name>F4S7D8_MELLP</name>
<gene>
    <name evidence="3" type="ORF">MELLADRAFT_68596</name>
</gene>
<dbReference type="AlphaFoldDB" id="F4S7D8"/>
<keyword evidence="4" id="KW-1185">Reference proteome</keyword>
<dbReference type="Pfam" id="PF20231">
    <property type="entry name" value="DUF6589"/>
    <property type="match status" value="1"/>
</dbReference>
<dbReference type="HOGENOM" id="CLU_009176_3_1_1"/>
<dbReference type="KEGG" id="mlr:MELLADRAFT_68596"/>
<feature type="domain" description="DUF6589" evidence="2">
    <location>
        <begin position="260"/>
        <end position="481"/>
    </location>
</feature>
<evidence type="ECO:0000259" key="2">
    <source>
        <dbReference type="Pfam" id="PF20231"/>
    </source>
</evidence>
<dbReference type="EMBL" id="GL883159">
    <property type="protein sequence ID" value="EGF99441.1"/>
    <property type="molecule type" value="Genomic_DNA"/>
</dbReference>
<proteinExistence type="predicted"/>
<dbReference type="InterPro" id="IPR046496">
    <property type="entry name" value="DUF6589"/>
</dbReference>
<sequence length="616" mass="67832">MPTPTPKPPNGSAQTPITPSVHIPKTVACTIDVCDYINKIGFSPKEFMVTFFSSTHEELNSRQRFMKIGLGIKTTRSIVKNLGNLTRTSDVGEEGWEKIILEEASAIVNQQEVMRGYFPAGAFTSSNRITPDYFGEGAAEHRAKQIQTGMPFLHSLIRSKLSLSMKNKKPTDDKEDEHVEAAHPLQSQASTPPGDNPNSGESGIEGALDEDTVLSLENLVFVKPNAASLAGHKIETAKCADEAASIATFLDAMDSADRKPVEVGLFAPSPSDMEHWVLVIKSQLAQALLEFSSHLPGVPEANKLPKLSCRPPPIDQIALHKPNIHFLRMMDAPDSSADGVSRVLDAVMGQTGVDKDEYAKRVLIAAGDVGSNQLLESLRVKRYPPVKALEGIDWVLSIFGGAHTNWNFAKAIWGLHWGDSGNGHDSGVWRSAHALGGEYKKPPQSQDFNSIMRSLQIVHKATLVFILKQVIEAEEHVNWTEEADILRIFDKGHGTDIERLTYRFSNNIPLKSFCPQLRMLMQLLRSLSGHKMVYQPNPNTITDASMKAFLSYAQEHLGNKSTARPPPMTVNVWREGHEHMVGLINADKAAGRSSRFRWGASDVLSSWENPEAQGED</sequence>
<dbReference type="Proteomes" id="UP000001072">
    <property type="component" value="Unassembled WGS sequence"/>
</dbReference>